<dbReference type="EMBL" id="JAMQBK010000010">
    <property type="protein sequence ID" value="MCM2369579.1"/>
    <property type="molecule type" value="Genomic_DNA"/>
</dbReference>
<protein>
    <recommendedName>
        <fullName evidence="11">Type II and III secretion system protein</fullName>
    </recommendedName>
</protein>
<comment type="similarity">
    <text evidence="4">Belongs to the bacterial secretin family.</text>
</comment>
<dbReference type="InterPro" id="IPR004846">
    <property type="entry name" value="T2SS/T3SS_dom"/>
</dbReference>
<evidence type="ECO:0000256" key="1">
    <source>
        <dbReference type="ARBA" id="ARBA00004370"/>
    </source>
</evidence>
<dbReference type="PANTHER" id="PTHR30332:SF24">
    <property type="entry name" value="SECRETIN GSPD-RELATED"/>
    <property type="match status" value="1"/>
</dbReference>
<keyword evidence="3" id="KW-0472">Membrane</keyword>
<dbReference type="Gene3D" id="3.30.1370.120">
    <property type="match status" value="1"/>
</dbReference>
<evidence type="ECO:0000256" key="4">
    <source>
        <dbReference type="RuleBase" id="RU004003"/>
    </source>
</evidence>
<dbReference type="PANTHER" id="PTHR30332">
    <property type="entry name" value="PROBABLE GENERAL SECRETION PATHWAY PROTEIN D"/>
    <property type="match status" value="1"/>
</dbReference>
<evidence type="ECO:0000313" key="10">
    <source>
        <dbReference type="Proteomes" id="UP001202961"/>
    </source>
</evidence>
<evidence type="ECO:0000313" key="9">
    <source>
        <dbReference type="EMBL" id="MCM2369579.1"/>
    </source>
</evidence>
<dbReference type="Pfam" id="PF03958">
    <property type="entry name" value="Secretin_N"/>
    <property type="match status" value="1"/>
</dbReference>
<dbReference type="RefSeq" id="WP_250927253.1">
    <property type="nucleotide sequence ID" value="NZ_JAMQBK010000010.1"/>
</dbReference>
<evidence type="ECO:0000259" key="8">
    <source>
        <dbReference type="Pfam" id="PF03958"/>
    </source>
</evidence>
<dbReference type="Gene3D" id="3.55.50.30">
    <property type="match status" value="1"/>
</dbReference>
<reference evidence="9 10" key="1">
    <citation type="journal article" date="2022" name="Syst. Appl. Microbiol.">
        <title>Rhodopirellula aestuarii sp. nov., a novel member of the genus Rhodopirellula isolated from brackish sediments collected in the Tagus River estuary, Portugal.</title>
        <authorList>
            <person name="Vitorino I.R."/>
            <person name="Klimek D."/>
            <person name="Calusinska M."/>
            <person name="Lobo-da-Cunha A."/>
            <person name="Vasconcelos V."/>
            <person name="Lage O.M."/>
        </authorList>
    </citation>
    <scope>NUCLEOTIDE SEQUENCE [LARGE SCALE GENOMIC DNA]</scope>
    <source>
        <strain evidence="9 10">ICT_H3.1</strain>
    </source>
</reference>
<dbReference type="Proteomes" id="UP001202961">
    <property type="component" value="Unassembled WGS sequence"/>
</dbReference>
<evidence type="ECO:0000259" key="7">
    <source>
        <dbReference type="Pfam" id="PF00263"/>
    </source>
</evidence>
<evidence type="ECO:0000256" key="5">
    <source>
        <dbReference type="RuleBase" id="RU004004"/>
    </source>
</evidence>
<keyword evidence="10" id="KW-1185">Reference proteome</keyword>
<gene>
    <name evidence="9" type="ORF">NB063_02970</name>
</gene>
<keyword evidence="5" id="KW-0813">Transport</keyword>
<dbReference type="InterPro" id="IPR001775">
    <property type="entry name" value="GspD/PilQ"/>
</dbReference>
<dbReference type="InterPro" id="IPR005644">
    <property type="entry name" value="NolW-like"/>
</dbReference>
<evidence type="ECO:0008006" key="11">
    <source>
        <dbReference type="Google" id="ProtNLM"/>
    </source>
</evidence>
<dbReference type="PRINTS" id="PR00811">
    <property type="entry name" value="BCTERIALGSPD"/>
</dbReference>
<evidence type="ECO:0000256" key="6">
    <source>
        <dbReference type="SAM" id="MobiDB-lite"/>
    </source>
</evidence>
<proteinExistence type="inferred from homology"/>
<feature type="compositionally biased region" description="Polar residues" evidence="6">
    <location>
        <begin position="556"/>
        <end position="572"/>
    </location>
</feature>
<keyword evidence="2" id="KW-0732">Signal</keyword>
<comment type="subcellular location">
    <subcellularLocation>
        <location evidence="5">Cell outer membrane</location>
    </subcellularLocation>
    <subcellularLocation>
        <location evidence="1">Membrane</location>
    </subcellularLocation>
</comment>
<dbReference type="InterPro" id="IPR038591">
    <property type="entry name" value="NolW-like_sf"/>
</dbReference>
<sequence>MSCLIAFEFDAVGTVRADGLLPGAITREVTGQNALVMQEESYELNLQPEDAAARSELPIGDLIFPQIHTAPASHRAAPFRLATAKRSSSASDRLNATPVVFQNSEPTLNAPNELLMLPLPDAISEPIDLHAEDGLITLSVRKAPLADVLSAIAKSQGLSILTTDDIDTTISGNFTRAHFEDVMSAIFAISPYTWTRSSNVILVTRLDGGSSLPPHAQGREIRVFELNYVSADDVQNVIKPLLSGVGNISITQTNSRDQNKTRERVIVEEIPQYMERIERYVAQVDRPPRQVLIEAHILEVDLKDDTACGVDLSKLSNTSGTGILLSTPDFNNTISSLSTLSSSAYNIGIFKAGDLSGLVEAITRTEDAKALASPRVLALNGQEAYVQIGEKLGYFVTTTTQTSSLQSVEFLDTGVVLRVTPQIMDDDSVVMSVKPEVSDGSVDERGLPSERTTEVDTTIMLANGTGMVIGGLIKETDSERIQKIPLLGSIPYVGRLFRRINLVSERSEIIIALVPHVLPCPHPQLPSEIEAFDRATTPLFYGPLKEFPRPWEPKLTTDNGFGKSQNKSSSVEGMSYFPTDD</sequence>
<organism evidence="9 10">
    <name type="scientific">Aporhodopirellula aestuarii</name>
    <dbReference type="NCBI Taxonomy" id="2950107"/>
    <lineage>
        <taxon>Bacteria</taxon>
        <taxon>Pseudomonadati</taxon>
        <taxon>Planctomycetota</taxon>
        <taxon>Planctomycetia</taxon>
        <taxon>Pirellulales</taxon>
        <taxon>Pirellulaceae</taxon>
        <taxon>Aporhodopirellula</taxon>
    </lineage>
</organism>
<dbReference type="Pfam" id="PF00263">
    <property type="entry name" value="Secretin"/>
    <property type="match status" value="1"/>
</dbReference>
<accession>A0ABT0TYX3</accession>
<comment type="caution">
    <text evidence="9">The sequence shown here is derived from an EMBL/GenBank/DDBJ whole genome shotgun (WGS) entry which is preliminary data.</text>
</comment>
<evidence type="ECO:0000256" key="2">
    <source>
        <dbReference type="ARBA" id="ARBA00022729"/>
    </source>
</evidence>
<feature type="domain" description="NolW-like" evidence="8">
    <location>
        <begin position="222"/>
        <end position="290"/>
    </location>
</feature>
<dbReference type="InterPro" id="IPR050810">
    <property type="entry name" value="Bact_Secretion_Sys_Channel"/>
</dbReference>
<evidence type="ECO:0000256" key="3">
    <source>
        <dbReference type="ARBA" id="ARBA00023136"/>
    </source>
</evidence>
<feature type="region of interest" description="Disordered" evidence="6">
    <location>
        <begin position="550"/>
        <end position="581"/>
    </location>
</feature>
<feature type="domain" description="Type II/III secretion system secretin-like" evidence="7">
    <location>
        <begin position="362"/>
        <end position="518"/>
    </location>
</feature>
<name>A0ABT0TYX3_9BACT</name>